<dbReference type="RefSeq" id="WP_004632156.1">
    <property type="nucleotide sequence ID" value="NZ_CP046314.1"/>
</dbReference>
<dbReference type="InterPro" id="IPR006379">
    <property type="entry name" value="HAD-SF_hydro_IIB"/>
</dbReference>
<dbReference type="PANTHER" id="PTHR10000:SF8">
    <property type="entry name" value="HAD SUPERFAMILY HYDROLASE-LIKE, TYPE 3"/>
    <property type="match status" value="1"/>
</dbReference>
<name>A0AAP9HD16_9BACL</name>
<protein>
    <submittedName>
        <fullName evidence="1">Cof-type HAD-IIB family hydrolase</fullName>
    </submittedName>
</protein>
<dbReference type="InterPro" id="IPR000150">
    <property type="entry name" value="Cof"/>
</dbReference>
<evidence type="ECO:0000313" key="1">
    <source>
        <dbReference type="EMBL" id="QGS09515.1"/>
    </source>
</evidence>
<dbReference type="EMBL" id="CP046314">
    <property type="protein sequence ID" value="QGS09515.1"/>
    <property type="molecule type" value="Genomic_DNA"/>
</dbReference>
<reference evidence="1 2" key="1">
    <citation type="submission" date="2019-11" db="EMBL/GenBank/DDBJ databases">
        <title>FDA dAtabase for Regulatory Grade micrObial Sequences (FDA-ARGOS): Supporting development and validation of Infectious Disease Dx tests.</title>
        <authorList>
            <person name="Turner S."/>
            <person name="Byrd R."/>
            <person name="Tallon L."/>
            <person name="Sadzewicz L."/>
            <person name="Vavikolanu K."/>
            <person name="Mehta A."/>
            <person name="Aluvathingal J."/>
            <person name="Nadendla S."/>
            <person name="Myers T."/>
            <person name="Yan Y."/>
            <person name="Sichtig H."/>
        </authorList>
    </citation>
    <scope>NUCLEOTIDE SEQUENCE [LARGE SCALE GENOMIC DNA]</scope>
    <source>
        <strain evidence="1 2">FDAARGOS_741</strain>
    </source>
</reference>
<dbReference type="AlphaFoldDB" id="A0AAP9HD16"/>
<dbReference type="GO" id="GO:0016791">
    <property type="term" value="F:phosphatase activity"/>
    <property type="evidence" value="ECO:0007669"/>
    <property type="project" value="UniProtKB-ARBA"/>
</dbReference>
<dbReference type="InterPro" id="IPR023214">
    <property type="entry name" value="HAD_sf"/>
</dbReference>
<dbReference type="Proteomes" id="UP000425411">
    <property type="component" value="Chromosome"/>
</dbReference>
<dbReference type="Gene3D" id="3.40.50.1000">
    <property type="entry name" value="HAD superfamily/HAD-like"/>
    <property type="match status" value="1"/>
</dbReference>
<gene>
    <name evidence="1" type="ORF">FOC49_06300</name>
</gene>
<dbReference type="PANTHER" id="PTHR10000">
    <property type="entry name" value="PHOSPHOSERINE PHOSPHATASE"/>
    <property type="match status" value="1"/>
</dbReference>
<keyword evidence="2" id="KW-1185">Reference proteome</keyword>
<dbReference type="NCBIfam" id="TIGR01484">
    <property type="entry name" value="HAD-SF-IIB"/>
    <property type="match status" value="1"/>
</dbReference>
<dbReference type="Gene3D" id="3.30.1240.10">
    <property type="match status" value="1"/>
</dbReference>
<accession>A0AAP9HD16</accession>
<dbReference type="GO" id="GO:0005829">
    <property type="term" value="C:cytosol"/>
    <property type="evidence" value="ECO:0007669"/>
    <property type="project" value="TreeGrafter"/>
</dbReference>
<dbReference type="SFLD" id="SFLDS00003">
    <property type="entry name" value="Haloacid_Dehalogenase"/>
    <property type="match status" value="1"/>
</dbReference>
<dbReference type="NCBIfam" id="TIGR00099">
    <property type="entry name" value="Cof-subfamily"/>
    <property type="match status" value="1"/>
</dbReference>
<sequence>MIKHLFSDMDGTVLNSNGQMSKFTIKIIKESGLPFTLVSARSPQKMEEIINNLGIDGIHVAFNGGLIFEKNNKKNTILHSVPLEYNLARRLVLDIRNKFENIGISLYDESYWNTDLETMGIKREYNIVKVGYKIVNFKNYFENTNKTIYKVSFIEHDEEVFKKLIDYVEENYSKEQLTIQKSLSGYLEITHINAKKSKGIEYIQKLEKLEKNELAAFGDGQNDIPMFESVGHIVVMENATDDVKKYADFITKSNNDDGVAYAIDKYIKNI</sequence>
<organism evidence="1 2">
    <name type="scientific">Gemella morbillorum</name>
    <dbReference type="NCBI Taxonomy" id="29391"/>
    <lineage>
        <taxon>Bacteria</taxon>
        <taxon>Bacillati</taxon>
        <taxon>Bacillota</taxon>
        <taxon>Bacilli</taxon>
        <taxon>Bacillales</taxon>
        <taxon>Gemellaceae</taxon>
        <taxon>Gemella</taxon>
    </lineage>
</organism>
<dbReference type="SUPFAM" id="SSF56784">
    <property type="entry name" value="HAD-like"/>
    <property type="match status" value="1"/>
</dbReference>
<proteinExistence type="predicted"/>
<dbReference type="InterPro" id="IPR036412">
    <property type="entry name" value="HAD-like_sf"/>
</dbReference>
<evidence type="ECO:0000313" key="2">
    <source>
        <dbReference type="Proteomes" id="UP000425411"/>
    </source>
</evidence>
<dbReference type="SFLD" id="SFLDG01140">
    <property type="entry name" value="C2.B:_Phosphomannomutase_and_P"/>
    <property type="match status" value="1"/>
</dbReference>
<keyword evidence="1" id="KW-0378">Hydrolase</keyword>
<dbReference type="GO" id="GO:0000287">
    <property type="term" value="F:magnesium ion binding"/>
    <property type="evidence" value="ECO:0007669"/>
    <property type="project" value="TreeGrafter"/>
</dbReference>
<dbReference type="Pfam" id="PF08282">
    <property type="entry name" value="Hydrolase_3"/>
    <property type="match status" value="1"/>
</dbReference>